<name>A0A2V1E1E3_9PLEO</name>
<dbReference type="InterPro" id="IPR024983">
    <property type="entry name" value="CHAT_dom"/>
</dbReference>
<evidence type="ECO:0000313" key="2">
    <source>
        <dbReference type="EMBL" id="PVI03265.1"/>
    </source>
</evidence>
<evidence type="ECO:0000259" key="1">
    <source>
        <dbReference type="Pfam" id="PF12770"/>
    </source>
</evidence>
<protein>
    <recommendedName>
        <fullName evidence="1">CHAT domain-containing protein</fullName>
    </recommendedName>
</protein>
<proteinExistence type="predicted"/>
<dbReference type="OrthoDB" id="9991317at2759"/>
<dbReference type="Pfam" id="PF12770">
    <property type="entry name" value="CHAT"/>
    <property type="match status" value="1"/>
</dbReference>
<dbReference type="EMBL" id="KZ805333">
    <property type="protein sequence ID" value="PVI03265.1"/>
    <property type="molecule type" value="Genomic_DNA"/>
</dbReference>
<dbReference type="AlphaFoldDB" id="A0A2V1E1E3"/>
<evidence type="ECO:0000313" key="3">
    <source>
        <dbReference type="Proteomes" id="UP000244855"/>
    </source>
</evidence>
<sequence length="608" mass="67274">MVANMAVEATPADHPDRASCLGNLGTFLRMRFERTGSTEDLNRALLSYENGWKCHNSAPLIRIHMARAAATILASQSSWAESSLLLQEAIKLLLVVNSRSLQNTDKQHILTDFTGLASMAAATALNAEKEAYTALQLLELGRGIIAGLLLETRMDISALDKQHPQFAKEFVSLRDELDSPTDGTDFVTPIDNAPSWVSRANQRREAEQNFNQLLTRIRAQPGFKNFLLPPTVQELMAAANPDPIIVVNASSYRCDAFLIERSQIRVLELPGLTLKELQERARKLRLSRFTGAFSLLPLLEWLWDVVAGPCLDALGFKNPICDDTWPRVWWIPTGILSQLPLHAAGRHRGGSTETVLDRVMSSYASSIKALIHGCRQRGQNTPPSDRALLISMSETPGLPMSGSLPFTKGEVEMLTNLCPSLQLKPVQLKVRKEDVLKQLQDCRIFHFAGHGRSDPMEPSQSCLLLEDWQINPLTVGDLRDHRLQENPPFLGYLSACSTGANEADELVDEGIHLISALQLAGFRHVIGTLWEVSDEHCVDVARVVYETIRDEGMTDVAVCRGLHRAVRALRDGRIESSGEGRTATLVSCGAPAEDLLSPYWIPYVHFGV</sequence>
<feature type="domain" description="CHAT" evidence="1">
    <location>
        <begin position="297"/>
        <end position="571"/>
    </location>
</feature>
<reference evidence="2 3" key="1">
    <citation type="journal article" date="2018" name="Sci. Rep.">
        <title>Comparative genomics provides insights into the lifestyle and reveals functional heterogeneity of dark septate endophytic fungi.</title>
        <authorList>
            <person name="Knapp D.G."/>
            <person name="Nemeth J.B."/>
            <person name="Barry K."/>
            <person name="Hainaut M."/>
            <person name="Henrissat B."/>
            <person name="Johnson J."/>
            <person name="Kuo A."/>
            <person name="Lim J.H.P."/>
            <person name="Lipzen A."/>
            <person name="Nolan M."/>
            <person name="Ohm R.A."/>
            <person name="Tamas L."/>
            <person name="Grigoriev I.V."/>
            <person name="Spatafora J.W."/>
            <person name="Nagy L.G."/>
            <person name="Kovacs G.M."/>
        </authorList>
    </citation>
    <scope>NUCLEOTIDE SEQUENCE [LARGE SCALE GENOMIC DNA]</scope>
    <source>
        <strain evidence="2 3">DSE2036</strain>
    </source>
</reference>
<dbReference type="STRING" id="97972.A0A2V1E1E3"/>
<organism evidence="2 3">
    <name type="scientific">Periconia macrospinosa</name>
    <dbReference type="NCBI Taxonomy" id="97972"/>
    <lineage>
        <taxon>Eukaryota</taxon>
        <taxon>Fungi</taxon>
        <taxon>Dikarya</taxon>
        <taxon>Ascomycota</taxon>
        <taxon>Pezizomycotina</taxon>
        <taxon>Dothideomycetes</taxon>
        <taxon>Pleosporomycetidae</taxon>
        <taxon>Pleosporales</taxon>
        <taxon>Massarineae</taxon>
        <taxon>Periconiaceae</taxon>
        <taxon>Periconia</taxon>
    </lineage>
</organism>
<accession>A0A2V1E1E3</accession>
<dbReference type="Proteomes" id="UP000244855">
    <property type="component" value="Unassembled WGS sequence"/>
</dbReference>
<keyword evidence="3" id="KW-1185">Reference proteome</keyword>
<gene>
    <name evidence="2" type="ORF">DM02DRAFT_698160</name>
</gene>